<evidence type="ECO:0000313" key="5">
    <source>
        <dbReference type="EMBL" id="GBM63681.1"/>
    </source>
</evidence>
<gene>
    <name evidence="5" type="ORF">AVEN_198687_1</name>
</gene>
<dbReference type="EMBL" id="BGPR01001883">
    <property type="protein sequence ID" value="GBM63681.1"/>
    <property type="molecule type" value="Genomic_DNA"/>
</dbReference>
<dbReference type="InterPro" id="IPR038765">
    <property type="entry name" value="Papain-like_cys_pep_sf"/>
</dbReference>
<keyword evidence="6" id="KW-1185">Reference proteome</keyword>
<evidence type="ECO:0000313" key="6">
    <source>
        <dbReference type="Proteomes" id="UP000499080"/>
    </source>
</evidence>
<reference evidence="5 6" key="1">
    <citation type="journal article" date="2019" name="Sci. Rep.">
        <title>Orb-weaving spider Araneus ventricosus genome elucidates the spidroin gene catalogue.</title>
        <authorList>
            <person name="Kono N."/>
            <person name="Nakamura H."/>
            <person name="Ohtoshi R."/>
            <person name="Moran D.A.P."/>
            <person name="Shinohara A."/>
            <person name="Yoshida Y."/>
            <person name="Fujiwara M."/>
            <person name="Mori M."/>
            <person name="Tomita M."/>
            <person name="Arakawa K."/>
        </authorList>
    </citation>
    <scope>NUCLEOTIDE SEQUENCE [LARGE SCALE GENOMIC DNA]</scope>
</reference>
<comment type="similarity">
    <text evidence="1">Belongs to the peptidase C48 family.</text>
</comment>
<dbReference type="SUPFAM" id="SSF54001">
    <property type="entry name" value="Cysteine proteinases"/>
    <property type="match status" value="1"/>
</dbReference>
<evidence type="ECO:0000256" key="3">
    <source>
        <dbReference type="ARBA" id="ARBA00022801"/>
    </source>
</evidence>
<dbReference type="Pfam" id="PF02902">
    <property type="entry name" value="Peptidase_C48"/>
    <property type="match status" value="1"/>
</dbReference>
<evidence type="ECO:0000256" key="2">
    <source>
        <dbReference type="ARBA" id="ARBA00022670"/>
    </source>
</evidence>
<dbReference type="OrthoDB" id="6747958at2759"/>
<keyword evidence="3" id="KW-0378">Hydrolase</keyword>
<proteinExistence type="inferred from homology"/>
<protein>
    <recommendedName>
        <fullName evidence="4">Ubiquitin-like protease family profile domain-containing protein</fullName>
    </recommendedName>
</protein>
<dbReference type="Proteomes" id="UP000499080">
    <property type="component" value="Unassembled WGS sequence"/>
</dbReference>
<dbReference type="InterPro" id="IPR003653">
    <property type="entry name" value="Peptidase_C48_C"/>
</dbReference>
<accession>A0A4Y2HEI6</accession>
<dbReference type="GO" id="GO:0008234">
    <property type="term" value="F:cysteine-type peptidase activity"/>
    <property type="evidence" value="ECO:0007669"/>
    <property type="project" value="InterPro"/>
</dbReference>
<sequence>MSDYQQPGTSFQSTNKLIAESTFVEDTLDNNNYQVELKGEDIANIAKIEYGWYGENGCVIFKVIGSEELQTQLGHYKDILKEKKSLTFTINLNKYHWVTLVITHQNQQFSVYYVDSLGEELPYNINNVLKDVTVDIKDFKINQQHDEYNCGIFALENAKVINEALQKSDDPKAAVSNLELTDDLLRAKREEFARALRRRNRIESKFKVLLKFLKELNKQQSKMESFNYQNANILLFFLETLALQDPILQDSSCPDPKSKLRNYEQKLVDQRIIDRDDLKCVRHIRSNEIFHRDARSIINPTDFKGIVNLNQDNEIKKLFQDLEKFVQQTCAKLVGEMTEQSNLKIPGQLFKIQNEIKHFGKTITCNQMRDEMLTFFKNATAKEGYSDDRLNLEKANEMMFNFVVNIIPFIDKTYKKTAEPLGEIKWFRGDLMHKFYEFGDNYKLMGLALKKFVRSNGPYFFKYYYSQEVYSAFIKIGHREVGYIGNHLRDLLKRFQNKYGRNYLAAKEDIDKENTFEFVASELVHSEISNKNSLQNCVHEYFKLMSIIDNEEAIEKREKKHKESGVPARYKELSANDRREIYENFKLLNDLFKMNKKKILGSRDTYDKDKKLLLKKFKGPYGILKDDFSAMIKSYVENDDCASFDGESTVIYALDVFKKIKEHHSNLSNQDIIHKFNERKGIKGNKGSPEAKINSIPEGKTIKISVASGKADKTEIVSINTDRFTKNIFEMFNNTYIKYCLVFNNIEGAFNDEIFLDYLANENVDENLVQKLLKIDYMTPYVARLITKDELINKKIITDKEFLETVEKLFREDSYIKHLKKVVLKESIDGIKLKNILKPDNKHFNKNNIWPEFYKQICNKIMNNNVNIENMHPIFEDLDFTNGILGALRKKIHSSTAREQETDAAELIKKNSKAIK</sequence>
<comment type="caution">
    <text evidence="5">The sequence shown here is derived from an EMBL/GenBank/DDBJ whole genome shotgun (WGS) entry which is preliminary data.</text>
</comment>
<evidence type="ECO:0000256" key="1">
    <source>
        <dbReference type="ARBA" id="ARBA00005234"/>
    </source>
</evidence>
<name>A0A4Y2HEI6_ARAVE</name>
<dbReference type="PROSITE" id="PS50600">
    <property type="entry name" value="ULP_PROTEASE"/>
    <property type="match status" value="1"/>
</dbReference>
<evidence type="ECO:0000259" key="4">
    <source>
        <dbReference type="PROSITE" id="PS50600"/>
    </source>
</evidence>
<dbReference type="AlphaFoldDB" id="A0A4Y2HEI6"/>
<organism evidence="5 6">
    <name type="scientific">Araneus ventricosus</name>
    <name type="common">Orbweaver spider</name>
    <name type="synonym">Epeira ventricosa</name>
    <dbReference type="NCBI Taxonomy" id="182803"/>
    <lineage>
        <taxon>Eukaryota</taxon>
        <taxon>Metazoa</taxon>
        <taxon>Ecdysozoa</taxon>
        <taxon>Arthropoda</taxon>
        <taxon>Chelicerata</taxon>
        <taxon>Arachnida</taxon>
        <taxon>Araneae</taxon>
        <taxon>Araneomorphae</taxon>
        <taxon>Entelegynae</taxon>
        <taxon>Araneoidea</taxon>
        <taxon>Araneidae</taxon>
        <taxon>Araneus</taxon>
    </lineage>
</organism>
<keyword evidence="2" id="KW-0645">Protease</keyword>
<dbReference type="GO" id="GO:0006508">
    <property type="term" value="P:proteolysis"/>
    <property type="evidence" value="ECO:0007669"/>
    <property type="project" value="UniProtKB-KW"/>
</dbReference>
<feature type="domain" description="Ubiquitin-like protease family profile" evidence="4">
    <location>
        <begin position="1"/>
        <end position="161"/>
    </location>
</feature>
<dbReference type="Gene3D" id="3.40.395.10">
    <property type="entry name" value="Adenoviral Proteinase, Chain A"/>
    <property type="match status" value="1"/>
</dbReference>